<sequence length="214" mass="23339">MKVLVLSSNGKVGTLVAKELLARGHQVTGNSHSANRNAFITNFIEKDIRSLTKEDVAGYDAVVCAYGAFGVPNLGELFASVNQHLLQILEDSPAYLYVVGGAGAMIVDAASGTRLVDTPDFPEVFFDLASAQANSLRRDFAPNKKVNWVFVSPAVEFDADAPLTKNVAIAGPFFSVNNQGESFISYADYAWELVNQIEARKFNRAWINFRQGDK</sequence>
<dbReference type="InterPro" id="IPR036291">
    <property type="entry name" value="NAD(P)-bd_dom_sf"/>
</dbReference>
<evidence type="ECO:0000313" key="2">
    <source>
        <dbReference type="Proteomes" id="UP000265691"/>
    </source>
</evidence>
<organism evidence="1 2">
    <name type="scientific">Psittacicella hinzii</name>
    <dbReference type="NCBI Taxonomy" id="2028575"/>
    <lineage>
        <taxon>Bacteria</taxon>
        <taxon>Pseudomonadati</taxon>
        <taxon>Pseudomonadota</taxon>
        <taxon>Gammaproteobacteria</taxon>
        <taxon>Pasteurellales</taxon>
        <taxon>Psittacicellaceae</taxon>
        <taxon>Psittacicella</taxon>
    </lineage>
</organism>
<gene>
    <name evidence="1" type="ORF">CKF54_06510</name>
</gene>
<dbReference type="PANTHER" id="PTHR43355:SF2">
    <property type="entry name" value="FLAVIN REDUCTASE (NADPH)"/>
    <property type="match status" value="1"/>
</dbReference>
<dbReference type="SUPFAM" id="SSF51735">
    <property type="entry name" value="NAD(P)-binding Rossmann-fold domains"/>
    <property type="match status" value="1"/>
</dbReference>
<reference evidence="1 2" key="1">
    <citation type="submission" date="2017-08" db="EMBL/GenBank/DDBJ databases">
        <title>Reclassification of Bisgaard taxon 37 and 44.</title>
        <authorList>
            <person name="Christensen H."/>
        </authorList>
    </citation>
    <scope>NUCLEOTIDE SEQUENCE [LARGE SCALE GENOMIC DNA]</scope>
    <source>
        <strain evidence="1 2">B96_3</strain>
    </source>
</reference>
<keyword evidence="2" id="KW-1185">Reference proteome</keyword>
<dbReference type="InterPro" id="IPR051606">
    <property type="entry name" value="Polyketide_Oxido-like"/>
</dbReference>
<comment type="caution">
    <text evidence="1">The sequence shown here is derived from an EMBL/GenBank/DDBJ whole genome shotgun (WGS) entry which is preliminary data.</text>
</comment>
<dbReference type="PANTHER" id="PTHR43355">
    <property type="entry name" value="FLAVIN REDUCTASE (NADPH)"/>
    <property type="match status" value="1"/>
</dbReference>
<dbReference type="Gene3D" id="3.40.50.720">
    <property type="entry name" value="NAD(P)-binding Rossmann-like Domain"/>
    <property type="match status" value="1"/>
</dbReference>
<accession>A0A3A1Y5S0</accession>
<protein>
    <submittedName>
        <fullName evidence="1">Uncharacterized protein</fullName>
    </submittedName>
</protein>
<dbReference type="OrthoDB" id="7352421at2"/>
<evidence type="ECO:0000313" key="1">
    <source>
        <dbReference type="EMBL" id="RIY31537.1"/>
    </source>
</evidence>
<dbReference type="RefSeq" id="WP_119525555.1">
    <property type="nucleotide sequence ID" value="NZ_NRHC01000089.1"/>
</dbReference>
<dbReference type="EMBL" id="NRHC01000089">
    <property type="protein sequence ID" value="RIY31537.1"/>
    <property type="molecule type" value="Genomic_DNA"/>
</dbReference>
<dbReference type="Proteomes" id="UP000265691">
    <property type="component" value="Unassembled WGS sequence"/>
</dbReference>
<proteinExistence type="predicted"/>
<dbReference type="GO" id="GO:0016646">
    <property type="term" value="F:oxidoreductase activity, acting on the CH-NH group of donors, NAD or NADP as acceptor"/>
    <property type="evidence" value="ECO:0007669"/>
    <property type="project" value="TreeGrafter"/>
</dbReference>
<name>A0A3A1Y5S0_9GAMM</name>
<dbReference type="AlphaFoldDB" id="A0A3A1Y5S0"/>